<organism evidence="2 3">
    <name type="scientific">Microbacterium terrae</name>
    <dbReference type="NCBI Taxonomy" id="69369"/>
    <lineage>
        <taxon>Bacteria</taxon>
        <taxon>Bacillati</taxon>
        <taxon>Actinomycetota</taxon>
        <taxon>Actinomycetes</taxon>
        <taxon>Micrococcales</taxon>
        <taxon>Microbacteriaceae</taxon>
        <taxon>Microbacterium</taxon>
    </lineage>
</organism>
<dbReference type="InterPro" id="IPR052907">
    <property type="entry name" value="Beta-lactamase/esterase"/>
</dbReference>
<dbReference type="SUPFAM" id="SSF56601">
    <property type="entry name" value="beta-lactamase/transpeptidase-like"/>
    <property type="match status" value="1"/>
</dbReference>
<dbReference type="InterPro" id="IPR001466">
    <property type="entry name" value="Beta-lactam-related"/>
</dbReference>
<accession>A0A0M2H0G0</accession>
<sequence>MKPIGSRFLLGRADDRLAEVVEALDQALADDPHVAFQAAAFKDGIPILDVWSGRGMDEETVLVTHSTTKVTIGVVVGVLIERGLLDLDQRVADYWPEFAARGKQDVTVRQLLSHQAGLPQATPPLALTELLDDHIAAERLAATAPFWRPGTAFGYHGLTIGNLAAELVFRITGRTFQQFYESDVRAPYDIDFFLGLPEAEEGRRRDSFTAVKPAREAMELPPSLLGELMHYDLAGDPGNRPESWRFGHPAAFGTGTARGLARLLAAAVTGVDGGAPLLSRDTVDRIGEQHVRGVDQVLGITDRSFGIVFQKPYGARPFGGARSFGHDGAGGHLATIDPETGVAFGWTTVRGAWPGGADPRAVRTSRRIGTFFDTANNRS</sequence>
<name>A0A0M2H0G0_9MICO</name>
<dbReference type="PANTHER" id="PTHR43319">
    <property type="entry name" value="BETA-LACTAMASE-RELATED"/>
    <property type="match status" value="1"/>
</dbReference>
<evidence type="ECO:0000259" key="1">
    <source>
        <dbReference type="Pfam" id="PF00144"/>
    </source>
</evidence>
<comment type="caution">
    <text evidence="2">The sequence shown here is derived from an EMBL/GenBank/DDBJ whole genome shotgun (WGS) entry which is preliminary data.</text>
</comment>
<dbReference type="STRING" id="92835.RS81_03257"/>
<dbReference type="Pfam" id="PF00144">
    <property type="entry name" value="Beta-lactamase"/>
    <property type="match status" value="1"/>
</dbReference>
<reference evidence="2 3" key="1">
    <citation type="submission" date="2015-02" db="EMBL/GenBank/DDBJ databases">
        <title>Draft genome sequences of ten Microbacterium spp. with emphasis on heavy metal contaminated environments.</title>
        <authorList>
            <person name="Corretto E."/>
        </authorList>
    </citation>
    <scope>NUCLEOTIDE SEQUENCE [LARGE SCALE GENOMIC DNA]</scope>
    <source>
        <strain evidence="2 3">DSM 12510</strain>
    </source>
</reference>
<dbReference type="PATRIC" id="fig|92835.4.peg.3288"/>
<dbReference type="EC" id="3.5.2.6" evidence="2"/>
<dbReference type="InterPro" id="IPR012338">
    <property type="entry name" value="Beta-lactam/transpept-like"/>
</dbReference>
<dbReference type="RefSeq" id="WP_045277151.1">
    <property type="nucleotide sequence ID" value="NZ_BAAAUP010000002.1"/>
</dbReference>
<keyword evidence="2" id="KW-0378">Hydrolase</keyword>
<dbReference type="OrthoDB" id="3422781at2"/>
<proteinExistence type="predicted"/>
<keyword evidence="3" id="KW-1185">Reference proteome</keyword>
<evidence type="ECO:0000313" key="3">
    <source>
        <dbReference type="Proteomes" id="UP000033956"/>
    </source>
</evidence>
<feature type="domain" description="Beta-lactamase-related" evidence="1">
    <location>
        <begin position="34"/>
        <end position="353"/>
    </location>
</feature>
<dbReference type="EMBL" id="JYIZ01000057">
    <property type="protein sequence ID" value="KJL37500.1"/>
    <property type="molecule type" value="Genomic_DNA"/>
</dbReference>
<gene>
    <name evidence="2" type="primary">ampC</name>
    <name evidence="2" type="ORF">RS81_03257</name>
</gene>
<dbReference type="AlphaFoldDB" id="A0A0M2H0G0"/>
<protein>
    <submittedName>
        <fullName evidence="2">Beta-lactamase</fullName>
        <ecNumber evidence="2">3.5.2.6</ecNumber>
    </submittedName>
</protein>
<evidence type="ECO:0000313" key="2">
    <source>
        <dbReference type="EMBL" id="KJL37500.1"/>
    </source>
</evidence>
<dbReference type="Proteomes" id="UP000033956">
    <property type="component" value="Unassembled WGS sequence"/>
</dbReference>
<dbReference type="GO" id="GO:0008800">
    <property type="term" value="F:beta-lactamase activity"/>
    <property type="evidence" value="ECO:0007669"/>
    <property type="project" value="UniProtKB-EC"/>
</dbReference>
<dbReference type="Gene3D" id="3.40.710.10">
    <property type="entry name" value="DD-peptidase/beta-lactamase superfamily"/>
    <property type="match status" value="1"/>
</dbReference>
<dbReference type="PANTHER" id="PTHR43319:SF3">
    <property type="entry name" value="BETA-LACTAMASE-RELATED DOMAIN-CONTAINING PROTEIN"/>
    <property type="match status" value="1"/>
</dbReference>